<reference evidence="3 5" key="1">
    <citation type="submission" date="2017-11" db="EMBL/GenBank/DDBJ databases">
        <title>The genome of Rhizophagus clarus HR1 reveals common genetic basis of auxotrophy among arbuscular mycorrhizal fungi.</title>
        <authorList>
            <person name="Kobayashi Y."/>
        </authorList>
    </citation>
    <scope>NUCLEOTIDE SEQUENCE [LARGE SCALE GENOMIC DNA]</scope>
    <source>
        <strain evidence="3 5">HR1</strain>
    </source>
</reference>
<comment type="caution">
    <text evidence="3">The sequence shown here is derived from an EMBL/GenBank/DDBJ whole genome shotgun (WGS) entry which is preliminary data.</text>
</comment>
<keyword evidence="4" id="KW-0378">Hydrolase</keyword>
<feature type="domain" description="HD/PDEase" evidence="2">
    <location>
        <begin position="70"/>
        <end position="217"/>
    </location>
</feature>
<evidence type="ECO:0000259" key="2">
    <source>
        <dbReference type="SMART" id="SM00471"/>
    </source>
</evidence>
<dbReference type="PANTHER" id="PTHR11373:SF4">
    <property type="entry name" value="DEOXYNUCLEOSIDE TRIPHOSPHATE TRIPHOSPHOHYDROLASE SAMHD1"/>
    <property type="match status" value="1"/>
</dbReference>
<dbReference type="SUPFAM" id="SSF109604">
    <property type="entry name" value="HD-domain/PDEase-like"/>
    <property type="match status" value="1"/>
</dbReference>
<dbReference type="InterPro" id="IPR050135">
    <property type="entry name" value="dGTPase-like"/>
</dbReference>
<accession>A0A2Z6RZI9</accession>
<proteinExistence type="predicted"/>
<dbReference type="EMBL" id="BEXD01003913">
    <property type="protein sequence ID" value="GBC03875.1"/>
    <property type="molecule type" value="Genomic_DNA"/>
</dbReference>
<dbReference type="GO" id="GO:0005634">
    <property type="term" value="C:nucleus"/>
    <property type="evidence" value="ECO:0007669"/>
    <property type="project" value="TreeGrafter"/>
</dbReference>
<dbReference type="InterPro" id="IPR003607">
    <property type="entry name" value="HD/PDEase_dom"/>
</dbReference>
<feature type="region of interest" description="Disordered" evidence="1">
    <location>
        <begin position="456"/>
        <end position="488"/>
    </location>
</feature>
<dbReference type="Proteomes" id="UP000247702">
    <property type="component" value="Unassembled WGS sequence"/>
</dbReference>
<evidence type="ECO:0000313" key="5">
    <source>
        <dbReference type="Proteomes" id="UP000247702"/>
    </source>
</evidence>
<protein>
    <submittedName>
        <fullName evidence="4">HD phosphohydrolase domain-containing protein</fullName>
    </submittedName>
</protein>
<feature type="compositionally biased region" description="Polar residues" evidence="1">
    <location>
        <begin position="456"/>
        <end position="465"/>
    </location>
</feature>
<dbReference type="Gene3D" id="1.10.3210.10">
    <property type="entry name" value="Hypothetical protein af1432"/>
    <property type="match status" value="1"/>
</dbReference>
<dbReference type="OrthoDB" id="9991235at2759"/>
<dbReference type="Gene3D" id="3.30.70.2760">
    <property type="match status" value="1"/>
</dbReference>
<keyword evidence="5" id="KW-1185">Reference proteome</keyword>
<dbReference type="Pfam" id="PF01966">
    <property type="entry name" value="HD"/>
    <property type="match status" value="1"/>
</dbReference>
<dbReference type="InterPro" id="IPR006674">
    <property type="entry name" value="HD_domain"/>
</dbReference>
<dbReference type="CDD" id="cd00077">
    <property type="entry name" value="HDc"/>
    <property type="match status" value="1"/>
</dbReference>
<dbReference type="AlphaFoldDB" id="A0A2Z6RZI9"/>
<dbReference type="Pfam" id="PF19276">
    <property type="entry name" value="HD_assoc_2"/>
    <property type="match status" value="1"/>
</dbReference>
<evidence type="ECO:0000313" key="3">
    <source>
        <dbReference type="EMBL" id="GBC03875.1"/>
    </source>
</evidence>
<gene>
    <name evidence="4" type="ORF">RCL2_000848200</name>
    <name evidence="3" type="ORF">RclHR1_05380012</name>
</gene>
<evidence type="ECO:0000256" key="1">
    <source>
        <dbReference type="SAM" id="MobiDB-lite"/>
    </source>
</evidence>
<sequence>MSFSPCIYNTSDTSTFELYADSMQPKRINDPIHGLMEFDDWTIQFIDTPHFQRLRNIKQLGTTYYVFPGASHNRFEHSIGVAHLAHSLVKRLQDTQRSLIVEKDLECVTLAALCHDLGHGPFSHVFDNEVIPRIRPEIKWKHEEGSEMMFEHLLETNEIDIDLGTDDVKFIKALIAGDWSICPHRSRYLFDVVANKRNSIDVDKFDYLERDCYYLGMKSVFDFSRLMKFSRVVDKQIAYYFKECYNIYELFQTRYSLHKKVYKHRVVKAIEHMLCDALIEADPILGISKTVENPEEYLQLNDTVINQIEFSKEPGLAKSKEIINRIRTRKLYKFVDEYLVPDGLKSHLTEQKINAREIIAHQTENDGLKEDDVIVDRIRLNYAMNDKNPVDHVKFYNQYNVDEVFNLTRSQVSYLVPEQYEEISIRIFARNPKKMKSIQECFRKLLKIHTPHNTIPNEEITTSRGYTIPEGYETPTKKRRHSSQSSIL</sequence>
<dbReference type="GO" id="GO:0006203">
    <property type="term" value="P:dGTP catabolic process"/>
    <property type="evidence" value="ECO:0007669"/>
    <property type="project" value="TreeGrafter"/>
</dbReference>
<evidence type="ECO:0000313" key="4">
    <source>
        <dbReference type="EMBL" id="GES81229.1"/>
    </source>
</evidence>
<reference evidence="4" key="2">
    <citation type="submission" date="2019-10" db="EMBL/GenBank/DDBJ databases">
        <title>Conservation and host-specific expression of non-tandemly repeated heterogenous ribosome RNA gene in arbuscular mycorrhizal fungi.</title>
        <authorList>
            <person name="Maeda T."/>
            <person name="Kobayashi Y."/>
            <person name="Nakagawa T."/>
            <person name="Ezawa T."/>
            <person name="Yamaguchi K."/>
            <person name="Bino T."/>
            <person name="Nishimoto Y."/>
            <person name="Shigenobu S."/>
            <person name="Kawaguchi M."/>
        </authorList>
    </citation>
    <scope>NUCLEOTIDE SEQUENCE</scope>
    <source>
        <strain evidence="4">HR1</strain>
    </source>
</reference>
<organism evidence="3 5">
    <name type="scientific">Rhizophagus clarus</name>
    <dbReference type="NCBI Taxonomy" id="94130"/>
    <lineage>
        <taxon>Eukaryota</taxon>
        <taxon>Fungi</taxon>
        <taxon>Fungi incertae sedis</taxon>
        <taxon>Mucoromycota</taxon>
        <taxon>Glomeromycotina</taxon>
        <taxon>Glomeromycetes</taxon>
        <taxon>Glomerales</taxon>
        <taxon>Glomeraceae</taxon>
        <taxon>Rhizophagus</taxon>
    </lineage>
</organism>
<dbReference type="SMART" id="SM00471">
    <property type="entry name" value="HDc"/>
    <property type="match status" value="1"/>
</dbReference>
<dbReference type="EMBL" id="BLAL01000054">
    <property type="protein sequence ID" value="GES81229.1"/>
    <property type="molecule type" value="Genomic_DNA"/>
</dbReference>
<name>A0A2Z6RZI9_9GLOM</name>
<dbReference type="Proteomes" id="UP000615446">
    <property type="component" value="Unassembled WGS sequence"/>
</dbReference>
<dbReference type="PANTHER" id="PTHR11373">
    <property type="entry name" value="DEOXYNUCLEOSIDE TRIPHOSPHATE TRIPHOSPHOHYDROLASE"/>
    <property type="match status" value="1"/>
</dbReference>
<dbReference type="GO" id="GO:0008832">
    <property type="term" value="F:dGTPase activity"/>
    <property type="evidence" value="ECO:0007669"/>
    <property type="project" value="TreeGrafter"/>
</dbReference>
<dbReference type="FunFam" id="1.10.3210.10:FF:000030">
    <property type="entry name" value="Deoxynucleoside triphosphate triphosphohydrolase SAMHD1 homolog"/>
    <property type="match status" value="1"/>
</dbReference>
<dbReference type="InterPro" id="IPR045509">
    <property type="entry name" value="HD_assoc_2"/>
</dbReference>